<keyword evidence="3" id="KW-1185">Reference proteome</keyword>
<dbReference type="PANTHER" id="PTHR10264">
    <property type="entry name" value="BAND 7 PROTEIN-RELATED"/>
    <property type="match status" value="1"/>
</dbReference>
<evidence type="ECO:0000256" key="1">
    <source>
        <dbReference type="SAM" id="MobiDB-lite"/>
    </source>
</evidence>
<dbReference type="AlphaFoldDB" id="A0A3P7PRN6"/>
<dbReference type="Proteomes" id="UP000271889">
    <property type="component" value="Unassembled WGS sequence"/>
</dbReference>
<accession>A0A3P7PRN6</accession>
<reference evidence="2 3" key="1">
    <citation type="submission" date="2018-11" db="EMBL/GenBank/DDBJ databases">
        <authorList>
            <consortium name="Pathogen Informatics"/>
        </authorList>
    </citation>
    <scope>NUCLEOTIDE SEQUENCE [LARGE SCALE GENOMIC DNA]</scope>
</reference>
<evidence type="ECO:0000313" key="2">
    <source>
        <dbReference type="EMBL" id="VDN20696.1"/>
    </source>
</evidence>
<gene>
    <name evidence="2" type="ORF">CGOC_LOCUS8872</name>
</gene>
<feature type="region of interest" description="Disordered" evidence="1">
    <location>
        <begin position="21"/>
        <end position="58"/>
    </location>
</feature>
<dbReference type="GO" id="GO:0005886">
    <property type="term" value="C:plasma membrane"/>
    <property type="evidence" value="ECO:0007669"/>
    <property type="project" value="InterPro"/>
</dbReference>
<name>A0A3P7PRN6_CYLGO</name>
<sequence length="181" mass="20420">MHQLTPATRGKRLMQRIHTLQSEDGGSAGGDSFDDLDFPSVHHDEEEENPTSSEPADKNLLFVPGFHELKLGEGEKPPHEKDAVEKIKMRARSQSWMIRTTKILHEAKARNKSAHINTDAHLLFRTFHTGISIEPILLEYQRAVIFRVGRLIKSGTKGPGLFFILPCIDTCKIVSAHLYFP</sequence>
<dbReference type="OrthoDB" id="2105077at2759"/>
<dbReference type="InterPro" id="IPR043202">
    <property type="entry name" value="Band-7_stomatin-like"/>
</dbReference>
<proteinExistence type="predicted"/>
<organism evidence="2 3">
    <name type="scientific">Cylicostephanus goldi</name>
    <name type="common">Nematode worm</name>
    <dbReference type="NCBI Taxonomy" id="71465"/>
    <lineage>
        <taxon>Eukaryota</taxon>
        <taxon>Metazoa</taxon>
        <taxon>Ecdysozoa</taxon>
        <taxon>Nematoda</taxon>
        <taxon>Chromadorea</taxon>
        <taxon>Rhabditida</taxon>
        <taxon>Rhabditina</taxon>
        <taxon>Rhabditomorpha</taxon>
        <taxon>Strongyloidea</taxon>
        <taxon>Strongylidae</taxon>
        <taxon>Cylicostephanus</taxon>
    </lineage>
</organism>
<evidence type="ECO:0000313" key="3">
    <source>
        <dbReference type="Proteomes" id="UP000271889"/>
    </source>
</evidence>
<dbReference type="PANTHER" id="PTHR10264:SF66">
    <property type="entry name" value="BAND 7 DOMAIN-CONTAINING PROTEIN"/>
    <property type="match status" value="1"/>
</dbReference>
<dbReference type="EMBL" id="UYRV01105163">
    <property type="protein sequence ID" value="VDN20696.1"/>
    <property type="molecule type" value="Genomic_DNA"/>
</dbReference>
<protein>
    <submittedName>
        <fullName evidence="2">Uncharacterized protein</fullName>
    </submittedName>
</protein>